<dbReference type="InterPro" id="IPR007742">
    <property type="entry name" value="NosD_dom"/>
</dbReference>
<name>A0A434AXT7_9BACT</name>
<dbReference type="OrthoDB" id="9767990at2"/>
<evidence type="ECO:0000259" key="1">
    <source>
        <dbReference type="Pfam" id="PF05048"/>
    </source>
</evidence>
<evidence type="ECO:0000313" key="3">
    <source>
        <dbReference type="Proteomes" id="UP000282985"/>
    </source>
</evidence>
<organism evidence="2 3">
    <name type="scientific">Ancylomarina longa</name>
    <dbReference type="NCBI Taxonomy" id="2487017"/>
    <lineage>
        <taxon>Bacteria</taxon>
        <taxon>Pseudomonadati</taxon>
        <taxon>Bacteroidota</taxon>
        <taxon>Bacteroidia</taxon>
        <taxon>Marinilabiliales</taxon>
        <taxon>Marinifilaceae</taxon>
        <taxon>Ancylomarina</taxon>
    </lineage>
</organism>
<sequence length="415" mass="47943">MRRYLFILVVILYSALLKAEVLKVRLNSSLSSLHIAIKKSHAGDTIWVEAGSYKEPPLLIEHPLTIIGIDYPVIENTKREEIFTIESDSVNIIGLQLQNVDVNYVNDFAAIKVNKQEGCKFENNHILNSFFGIMLKNSSTCIIRNNYIKRNPTEEEDEMSTGNAIHLWYCRDMLIEKNETRNHRDGIYLEFVDRSIVRENLVVDNIRYGLHFMFSDHDQYIANTFRSNGAGVAVMFSKYIIMKNNHFEYNWGSSSYGLLLKDITDSEIIRNYFNTNTTGIYMEGSNRIKIFENIFNQNGWALKIYGSSNENQFSRNNFLNNSFELSVFGRSTTNKYDGNYWSLYTGYDLDKNGIGDVPYRPVKLFSRIIGKIPSSSILMRSLLIDIINFAEKVSPVLTPDYLMDHQPSKKPFVYD</sequence>
<dbReference type="Pfam" id="PF05048">
    <property type="entry name" value="NosD"/>
    <property type="match status" value="1"/>
</dbReference>
<dbReference type="InterPro" id="IPR026464">
    <property type="entry name" value="NosD_copper_fam"/>
</dbReference>
<protein>
    <submittedName>
        <fullName evidence="2">Nitrous oxide reductase family maturation protein NosD</fullName>
    </submittedName>
</protein>
<dbReference type="RefSeq" id="WP_127342664.1">
    <property type="nucleotide sequence ID" value="NZ_RJJX01000003.1"/>
</dbReference>
<dbReference type="Proteomes" id="UP000282985">
    <property type="component" value="Unassembled WGS sequence"/>
</dbReference>
<proteinExistence type="predicted"/>
<dbReference type="InterPro" id="IPR022441">
    <property type="entry name" value="Para_beta_helix_rpt-2"/>
</dbReference>
<dbReference type="AlphaFoldDB" id="A0A434AXT7"/>
<dbReference type="Gene3D" id="2.160.20.10">
    <property type="entry name" value="Single-stranded right-handed beta-helix, Pectin lyase-like"/>
    <property type="match status" value="1"/>
</dbReference>
<accession>A0A434AXT7</accession>
<keyword evidence="3" id="KW-1185">Reference proteome</keyword>
<dbReference type="EMBL" id="RJJX01000003">
    <property type="protein sequence ID" value="RUT79373.1"/>
    <property type="molecule type" value="Genomic_DNA"/>
</dbReference>
<feature type="domain" description="Periplasmic copper-binding protein NosD beta helix" evidence="1">
    <location>
        <begin position="160"/>
        <end position="346"/>
    </location>
</feature>
<evidence type="ECO:0000313" key="2">
    <source>
        <dbReference type="EMBL" id="RUT79373.1"/>
    </source>
</evidence>
<dbReference type="SUPFAM" id="SSF51126">
    <property type="entry name" value="Pectin lyase-like"/>
    <property type="match status" value="1"/>
</dbReference>
<dbReference type="InterPro" id="IPR012334">
    <property type="entry name" value="Pectin_lyas_fold"/>
</dbReference>
<gene>
    <name evidence="2" type="primary">nosD</name>
    <name evidence="2" type="ORF">DLK05_03895</name>
</gene>
<comment type="caution">
    <text evidence="2">The sequence shown here is derived from an EMBL/GenBank/DDBJ whole genome shotgun (WGS) entry which is preliminary data.</text>
</comment>
<dbReference type="NCBIfam" id="TIGR03804">
    <property type="entry name" value="para_beta_helix"/>
    <property type="match status" value="2"/>
</dbReference>
<dbReference type="SMART" id="SM00710">
    <property type="entry name" value="PbH1"/>
    <property type="match status" value="8"/>
</dbReference>
<dbReference type="NCBIfam" id="TIGR04247">
    <property type="entry name" value="NosD_copper_fam"/>
    <property type="match status" value="1"/>
</dbReference>
<dbReference type="InterPro" id="IPR006626">
    <property type="entry name" value="PbH1"/>
</dbReference>
<dbReference type="InterPro" id="IPR011050">
    <property type="entry name" value="Pectin_lyase_fold/virulence"/>
</dbReference>
<reference evidence="2 3" key="1">
    <citation type="submission" date="2018-11" db="EMBL/GenBank/DDBJ databases">
        <title>Parancylomarina longa gen. nov., sp. nov., isolated from sediments of southern Okinawa.</title>
        <authorList>
            <person name="Fu T."/>
        </authorList>
    </citation>
    <scope>NUCLEOTIDE SEQUENCE [LARGE SCALE GENOMIC DNA]</scope>
    <source>
        <strain evidence="2 3">T3-2 S1-C</strain>
    </source>
</reference>